<protein>
    <recommendedName>
        <fullName evidence="2">DUF6532 domain-containing protein</fullName>
    </recommendedName>
</protein>
<feature type="domain" description="DUF6532" evidence="2">
    <location>
        <begin position="210"/>
        <end position="423"/>
    </location>
</feature>
<accession>A0A0C2SAP9</accession>
<dbReference type="OrthoDB" id="3063300at2759"/>
<gene>
    <name evidence="3" type="ORF">M378DRAFT_180660</name>
</gene>
<keyword evidence="4" id="KW-1185">Reference proteome</keyword>
<dbReference type="InterPro" id="IPR045341">
    <property type="entry name" value="DUF6532"/>
</dbReference>
<dbReference type="STRING" id="946122.A0A0C2SAP9"/>
<evidence type="ECO:0000259" key="2">
    <source>
        <dbReference type="Pfam" id="PF20149"/>
    </source>
</evidence>
<feature type="compositionally biased region" description="Acidic residues" evidence="1">
    <location>
        <begin position="12"/>
        <end position="22"/>
    </location>
</feature>
<evidence type="ECO:0000256" key="1">
    <source>
        <dbReference type="SAM" id="MobiDB-lite"/>
    </source>
</evidence>
<feature type="region of interest" description="Disordered" evidence="1">
    <location>
        <begin position="85"/>
        <end position="104"/>
    </location>
</feature>
<dbReference type="InParanoid" id="A0A0C2SAP9"/>
<dbReference type="Pfam" id="PF20149">
    <property type="entry name" value="DUF6532"/>
    <property type="match status" value="1"/>
</dbReference>
<dbReference type="HOGENOM" id="CLU_030424_0_0_1"/>
<dbReference type="Proteomes" id="UP000054549">
    <property type="component" value="Unassembled WGS sequence"/>
</dbReference>
<feature type="region of interest" description="Disordered" evidence="1">
    <location>
        <begin position="1"/>
        <end position="45"/>
    </location>
</feature>
<name>A0A0C2SAP9_AMAMK</name>
<evidence type="ECO:0000313" key="3">
    <source>
        <dbReference type="EMBL" id="KIL59900.1"/>
    </source>
</evidence>
<reference evidence="3 4" key="1">
    <citation type="submission" date="2014-04" db="EMBL/GenBank/DDBJ databases">
        <title>Evolutionary Origins and Diversification of the Mycorrhizal Mutualists.</title>
        <authorList>
            <consortium name="DOE Joint Genome Institute"/>
            <consortium name="Mycorrhizal Genomics Consortium"/>
            <person name="Kohler A."/>
            <person name="Kuo A."/>
            <person name="Nagy L.G."/>
            <person name="Floudas D."/>
            <person name="Copeland A."/>
            <person name="Barry K.W."/>
            <person name="Cichocki N."/>
            <person name="Veneault-Fourrey C."/>
            <person name="LaButti K."/>
            <person name="Lindquist E.A."/>
            <person name="Lipzen A."/>
            <person name="Lundell T."/>
            <person name="Morin E."/>
            <person name="Murat C."/>
            <person name="Riley R."/>
            <person name="Ohm R."/>
            <person name="Sun H."/>
            <person name="Tunlid A."/>
            <person name="Henrissat B."/>
            <person name="Grigoriev I.V."/>
            <person name="Hibbett D.S."/>
            <person name="Martin F."/>
        </authorList>
    </citation>
    <scope>NUCLEOTIDE SEQUENCE [LARGE SCALE GENOMIC DNA]</scope>
    <source>
        <strain evidence="3 4">Koide BX008</strain>
    </source>
</reference>
<sequence length="452" mass="50484">MSQRQKKVNKEDDSDSEYDGKDDDTSSASPSEETSSSDEKPLCDDLGSVVGRALAAANERFAKEQPIWSDQLPHGTVNGQQSALFSESTDEEKPDMTQQGKKSLIIRGQVINISDDDEATDNDDSPTSRLVLRSTQVMQQSQQETLQASTVNPSQPQTFGDNQATNLSVVTASGSNEMATIWPAYTNLLRGQRDVALNVQSYELKLIVRRAMDLVEERIRFQNAFPTLVTRTVWNRSALVEACALLGTTAHIARMRERYEIFKERMRVDSEYIGEISKALLDPRISILRGDTKLAAINNTRLAYGLRDGCAQKVQELLTGARYIYPIGANGPFENIAVIGTLRDDLFLKNISIVTKFPLRFRVEDQDSETDSHKLSPAMIALAATAVFAALKEWELGHRVQTHFTANLFDSIYRTHIKHLEKIQALNETGHPENPQAEEFNLTDVQNMSTDI</sequence>
<proteinExistence type="predicted"/>
<dbReference type="EMBL" id="KN818308">
    <property type="protein sequence ID" value="KIL59900.1"/>
    <property type="molecule type" value="Genomic_DNA"/>
</dbReference>
<dbReference type="AlphaFoldDB" id="A0A0C2SAP9"/>
<evidence type="ECO:0000313" key="4">
    <source>
        <dbReference type="Proteomes" id="UP000054549"/>
    </source>
</evidence>
<organism evidence="3 4">
    <name type="scientific">Amanita muscaria (strain Koide BX008)</name>
    <dbReference type="NCBI Taxonomy" id="946122"/>
    <lineage>
        <taxon>Eukaryota</taxon>
        <taxon>Fungi</taxon>
        <taxon>Dikarya</taxon>
        <taxon>Basidiomycota</taxon>
        <taxon>Agaricomycotina</taxon>
        <taxon>Agaricomycetes</taxon>
        <taxon>Agaricomycetidae</taxon>
        <taxon>Agaricales</taxon>
        <taxon>Pluteineae</taxon>
        <taxon>Amanitaceae</taxon>
        <taxon>Amanita</taxon>
    </lineage>
</organism>